<sequence>MSDKNKKQFGVWMDTHNATIVGREDVDNGEFIVLGTVSNAGAEYNSSEKTANNHEIGLTQKYFKEIAFVMPNVDEIHLTGTGQVQEQFIKFLADTPQYKNAQATECTSNKMSDENFVEFVEKRFN</sequence>
<evidence type="ECO:0000313" key="2">
    <source>
        <dbReference type="Proteomes" id="UP000830583"/>
    </source>
</evidence>
<dbReference type="EMBL" id="CP096205">
    <property type="protein sequence ID" value="UPQ79772.1"/>
    <property type="molecule type" value="Genomic_DNA"/>
</dbReference>
<gene>
    <name evidence="1" type="ORF">M0M57_02795</name>
</gene>
<organism evidence="1 2">
    <name type="scientific">Flavobacterium azooxidireducens</name>
    <dbReference type="NCBI Taxonomy" id="1871076"/>
    <lineage>
        <taxon>Bacteria</taxon>
        <taxon>Pseudomonadati</taxon>
        <taxon>Bacteroidota</taxon>
        <taxon>Flavobacteriia</taxon>
        <taxon>Flavobacteriales</taxon>
        <taxon>Flavobacteriaceae</taxon>
        <taxon>Flavobacterium</taxon>
    </lineage>
</organism>
<dbReference type="SUPFAM" id="SSF53137">
    <property type="entry name" value="Translational machinery components"/>
    <property type="match status" value="1"/>
</dbReference>
<reference evidence="1" key="1">
    <citation type="submission" date="2022-04" db="EMBL/GenBank/DDBJ databases">
        <title>Consumption of N2O by Flavobacterium azooxidireducens sp. nov. isolated from Decomposing Leaf Litter of Phragmites australis (Cav.).</title>
        <authorList>
            <person name="Behrendt U."/>
            <person name="Spanner T."/>
            <person name="Augustin J."/>
            <person name="Horn M.A."/>
            <person name="Kolb S."/>
            <person name="Ulrich A."/>
        </authorList>
    </citation>
    <scope>NUCLEOTIDE SEQUENCE</scope>
    <source>
        <strain evidence="1">IGB 4-14</strain>
    </source>
</reference>
<dbReference type="RefSeq" id="WP_248435176.1">
    <property type="nucleotide sequence ID" value="NZ_CP096205.1"/>
</dbReference>
<dbReference type="Proteomes" id="UP000830583">
    <property type="component" value="Chromosome"/>
</dbReference>
<protein>
    <submittedName>
        <fullName evidence="1">Uncharacterized protein</fullName>
    </submittedName>
</protein>
<evidence type="ECO:0000313" key="1">
    <source>
        <dbReference type="EMBL" id="UPQ79772.1"/>
    </source>
</evidence>
<name>A0ABY4KG47_9FLAO</name>
<proteinExistence type="predicted"/>
<accession>A0ABY4KG47</accession>
<keyword evidence="2" id="KW-1185">Reference proteome</keyword>